<protein>
    <submittedName>
        <fullName evidence="2">Uncharacterized protein</fullName>
    </submittedName>
</protein>
<proteinExistence type="predicted"/>
<dbReference type="EMBL" id="JACORU010000015">
    <property type="protein sequence ID" value="MBC5768142.1"/>
    <property type="molecule type" value="Genomic_DNA"/>
</dbReference>
<keyword evidence="1" id="KW-0812">Transmembrane</keyword>
<evidence type="ECO:0000313" key="2">
    <source>
        <dbReference type="EMBL" id="MBC5768142.1"/>
    </source>
</evidence>
<name>A0A923S8I9_9BURK</name>
<keyword evidence="1" id="KW-1133">Transmembrane helix</keyword>
<feature type="transmembrane region" description="Helical" evidence="1">
    <location>
        <begin position="224"/>
        <end position="246"/>
    </location>
</feature>
<evidence type="ECO:0000313" key="3">
    <source>
        <dbReference type="Proteomes" id="UP000596827"/>
    </source>
</evidence>
<keyword evidence="3" id="KW-1185">Reference proteome</keyword>
<feature type="transmembrane region" description="Helical" evidence="1">
    <location>
        <begin position="398"/>
        <end position="416"/>
    </location>
</feature>
<accession>A0A923S8I9</accession>
<feature type="transmembrane region" description="Helical" evidence="1">
    <location>
        <begin position="24"/>
        <end position="43"/>
    </location>
</feature>
<evidence type="ECO:0000256" key="1">
    <source>
        <dbReference type="SAM" id="Phobius"/>
    </source>
</evidence>
<reference evidence="2" key="1">
    <citation type="submission" date="2020-08" db="EMBL/GenBank/DDBJ databases">
        <title>Ramlibacter sp. GTP1 16S ribosomal RNA gene genome sequencing and assembly.</title>
        <authorList>
            <person name="Kang M."/>
        </authorList>
    </citation>
    <scope>NUCLEOTIDE SEQUENCE</scope>
    <source>
        <strain evidence="2">GTP1</strain>
    </source>
</reference>
<feature type="transmembrane region" description="Helical" evidence="1">
    <location>
        <begin position="55"/>
        <end position="81"/>
    </location>
</feature>
<dbReference type="AlphaFoldDB" id="A0A923S8I9"/>
<feature type="transmembrane region" description="Helical" evidence="1">
    <location>
        <begin position="375"/>
        <end position="392"/>
    </location>
</feature>
<feature type="transmembrane region" description="Helical" evidence="1">
    <location>
        <begin position="292"/>
        <end position="311"/>
    </location>
</feature>
<feature type="transmembrane region" description="Helical" evidence="1">
    <location>
        <begin position="252"/>
        <end position="271"/>
    </location>
</feature>
<comment type="caution">
    <text evidence="2">The sequence shown here is derived from an EMBL/GenBank/DDBJ whole genome shotgun (WGS) entry which is preliminary data.</text>
</comment>
<feature type="transmembrane region" description="Helical" evidence="1">
    <location>
        <begin position="151"/>
        <end position="177"/>
    </location>
</feature>
<gene>
    <name evidence="2" type="ORF">H8R02_27000</name>
</gene>
<organism evidence="2 3">
    <name type="scientific">Ramlibacter albus</name>
    <dbReference type="NCBI Taxonomy" id="2079448"/>
    <lineage>
        <taxon>Bacteria</taxon>
        <taxon>Pseudomonadati</taxon>
        <taxon>Pseudomonadota</taxon>
        <taxon>Betaproteobacteria</taxon>
        <taxon>Burkholderiales</taxon>
        <taxon>Comamonadaceae</taxon>
        <taxon>Ramlibacter</taxon>
    </lineage>
</organism>
<feature type="transmembrane region" description="Helical" evidence="1">
    <location>
        <begin position="197"/>
        <end position="217"/>
    </location>
</feature>
<feature type="transmembrane region" description="Helical" evidence="1">
    <location>
        <begin position="118"/>
        <end position="139"/>
    </location>
</feature>
<feature type="transmembrane region" description="Helical" evidence="1">
    <location>
        <begin position="93"/>
        <end position="112"/>
    </location>
</feature>
<dbReference type="RefSeq" id="WP_187084630.1">
    <property type="nucleotide sequence ID" value="NZ_JACORU010000015.1"/>
</dbReference>
<sequence>MSVGGTFLGGASGRLLPAAIPLRYFGAAAAFHLLAWLALLVSADDLLAFRGGLGWPLAALHLLTLGVFGMTALGAGAQLLPVATRQQPVGANWLAWVWRAYAPGVAVLAAGMGLAQPAWIAVGAVPVVLALAAWGILAARHLWCARGMPGVVAHAWAALVSLFLLLATALLLVAGWLGWQAPSRAVLVPLHLVLAPYGFMGLLSAGLAYVLVPMFALGEPPREAAQLTSGALLALGILAAIGAILWPEAAGLGALAWAAGTTGVLLHLHLMRGVLASGLRRELGPSFTMVKSGWAALLATLVFGGVLWTGLPVPHAPGWFALALLAWLLGVVLGFMQRILPFLASLHAASGRRRGPTAAGLTDVKALKVHFRGHFAALALLAGALAFDSTWLVRAGALAGTVGAVGFALFYARLLARLRTTRP</sequence>
<keyword evidence="1" id="KW-0472">Membrane</keyword>
<dbReference type="Proteomes" id="UP000596827">
    <property type="component" value="Unassembled WGS sequence"/>
</dbReference>